<gene>
    <name evidence="7" type="ORF">IOD40_12325</name>
</gene>
<dbReference type="EMBL" id="JADGMQ010000008">
    <property type="protein sequence ID" value="MBI1621446.1"/>
    <property type="molecule type" value="Genomic_DNA"/>
</dbReference>
<evidence type="ECO:0000256" key="2">
    <source>
        <dbReference type="ARBA" id="ARBA00007375"/>
    </source>
</evidence>
<dbReference type="Proteomes" id="UP000601789">
    <property type="component" value="Unassembled WGS sequence"/>
</dbReference>
<keyword evidence="5 6" id="KW-0472">Membrane</keyword>
<evidence type="ECO:0000313" key="7">
    <source>
        <dbReference type="EMBL" id="MBI1621446.1"/>
    </source>
</evidence>
<evidence type="ECO:0000256" key="1">
    <source>
        <dbReference type="ARBA" id="ARBA00004141"/>
    </source>
</evidence>
<comment type="subcellular location">
    <subcellularLocation>
        <location evidence="1">Membrane</location>
        <topology evidence="1">Multi-pass membrane protein</topology>
    </subcellularLocation>
</comment>
<feature type="transmembrane region" description="Helical" evidence="6">
    <location>
        <begin position="115"/>
        <end position="136"/>
    </location>
</feature>
<keyword evidence="8" id="KW-1185">Reference proteome</keyword>
<dbReference type="PANTHER" id="PTHR31885">
    <property type="entry name" value="GH04784P"/>
    <property type="match status" value="1"/>
</dbReference>
<keyword evidence="3 6" id="KW-0812">Transmembrane</keyword>
<sequence length="217" mass="22773">MPFAGGIDSLANGTLIFSAGAAFFYLLKQGDAPSWRRTAMKTAAVALLALLAALEGGPVLLVLALAISAVGDAFLAQNGRQRFLLGLGSFLIAHLAYIVLFWQSGLGGDLILSELWRPLLLAVVIGAALCLSSSILQRVEPDLRLPLVAYVAVILIMVLTAATVPTPLIVAGAVLFVASDMLLGARLFLPATSKDTAPVSWVLYYFAQVLIALGILI</sequence>
<evidence type="ECO:0000256" key="5">
    <source>
        <dbReference type="ARBA" id="ARBA00023136"/>
    </source>
</evidence>
<reference evidence="7 8" key="1">
    <citation type="submission" date="2020-10" db="EMBL/GenBank/DDBJ databases">
        <title>Aquamicrobium zhengzhouensis sp. nov., a exopolysaccharide producing bacterium isolated from farmland soil.</title>
        <authorList>
            <person name="Wang X."/>
        </authorList>
    </citation>
    <scope>NUCLEOTIDE SEQUENCE [LARGE SCALE GENOMIC DNA]</scope>
    <source>
        <strain evidence="8">cd-1</strain>
    </source>
</reference>
<evidence type="ECO:0000313" key="8">
    <source>
        <dbReference type="Proteomes" id="UP000601789"/>
    </source>
</evidence>
<proteinExistence type="inferred from homology"/>
<accession>A0ABS0SFG2</accession>
<feature type="transmembrane region" description="Helical" evidence="6">
    <location>
        <begin position="6"/>
        <end position="26"/>
    </location>
</feature>
<dbReference type="PANTHER" id="PTHR31885:SF6">
    <property type="entry name" value="GH04784P"/>
    <property type="match status" value="1"/>
</dbReference>
<feature type="transmembrane region" description="Helical" evidence="6">
    <location>
        <begin position="83"/>
        <end position="103"/>
    </location>
</feature>
<evidence type="ECO:0000256" key="3">
    <source>
        <dbReference type="ARBA" id="ARBA00022692"/>
    </source>
</evidence>
<feature type="transmembrane region" description="Helical" evidence="6">
    <location>
        <begin position="148"/>
        <end position="178"/>
    </location>
</feature>
<evidence type="ECO:0000256" key="6">
    <source>
        <dbReference type="SAM" id="Phobius"/>
    </source>
</evidence>
<dbReference type="RefSeq" id="WP_198476847.1">
    <property type="nucleotide sequence ID" value="NZ_JADGMQ010000008.1"/>
</dbReference>
<comment type="caution">
    <text evidence="7">The sequence shown here is derived from an EMBL/GenBank/DDBJ whole genome shotgun (WGS) entry which is preliminary data.</text>
</comment>
<protein>
    <submittedName>
        <fullName evidence="7">Lysoplasmalogenase</fullName>
    </submittedName>
</protein>
<organism evidence="7 8">
    <name type="scientific">Aquamicrobium zhengzhouense</name>
    <dbReference type="NCBI Taxonomy" id="2781738"/>
    <lineage>
        <taxon>Bacteria</taxon>
        <taxon>Pseudomonadati</taxon>
        <taxon>Pseudomonadota</taxon>
        <taxon>Alphaproteobacteria</taxon>
        <taxon>Hyphomicrobiales</taxon>
        <taxon>Phyllobacteriaceae</taxon>
        <taxon>Aquamicrobium</taxon>
    </lineage>
</organism>
<comment type="similarity">
    <text evidence="2">Belongs to the TMEM86 family.</text>
</comment>
<dbReference type="Pfam" id="PF07947">
    <property type="entry name" value="YhhN"/>
    <property type="match status" value="1"/>
</dbReference>
<keyword evidence="4 6" id="KW-1133">Transmembrane helix</keyword>
<evidence type="ECO:0000256" key="4">
    <source>
        <dbReference type="ARBA" id="ARBA00022989"/>
    </source>
</evidence>
<name>A0ABS0SFG2_9HYPH</name>
<dbReference type="InterPro" id="IPR012506">
    <property type="entry name" value="TMEM86B-like"/>
</dbReference>
<feature type="transmembrane region" description="Helical" evidence="6">
    <location>
        <begin position="198"/>
        <end position="216"/>
    </location>
</feature>